<dbReference type="Pfam" id="PF07587">
    <property type="entry name" value="PSD1"/>
    <property type="match status" value="1"/>
</dbReference>
<dbReference type="InterPro" id="IPR011444">
    <property type="entry name" value="DUF1549"/>
</dbReference>
<dbReference type="PANTHER" id="PTHR35889:SF3">
    <property type="entry name" value="F-BOX DOMAIN-CONTAINING PROTEIN"/>
    <property type="match status" value="1"/>
</dbReference>
<keyword evidence="4" id="KW-1185">Reference proteome</keyword>
<dbReference type="Pfam" id="PF07583">
    <property type="entry name" value="PSCyt2"/>
    <property type="match status" value="1"/>
</dbReference>
<sequence>MSMKRVLRQILSMLILPWQAAGLVVAIFCVAVSVFAADELSPEQKLSRRIDELIAAEWATHDVTPAPLADDAEFLRRASLDLCGKIPAASTVRDFLSDPAPDKRERLVEKLLASPGYVIHATHLWRAAMIPEAQNEMAARAALPGFEAWLRSRIAENRNYAEIVDEVLTLPLDQGDVSPFAQPDRPTPAAFYVAKEGKPEALAAASARLFLGVRIDCAECHDHPFDVWKRDQFWQLAAFFAEVPAAPDGTDSLPKKEGVPGTIRIPETERTVSATFLDGQPAGSNSEEDIRSQLARWILSPNNPYFAKAAVNRLWANFFGLGLVEPMDDFSRSNPPSHPELLEELALAFQKSNYDFRFLARAIAGTQAYQLSSRQTHPSQRDARLFAKGAVRGLSPEQIFDSLAQAVGYQQPFDPEQPLNFNNDAVRQEFLATFENTAEGSLDRSSTILQALTLMNGRFVQNATGVEESRTLSAVIDAPFLNDGEKIDALYLSTLSRLPTVIEKEHLLKAVQARSSSPDAFADLFWVLLNSAEFLLNH</sequence>
<accession>A0A1I3JGT0</accession>
<feature type="domain" description="DUF1549" evidence="1">
    <location>
        <begin position="49"/>
        <end position="243"/>
    </location>
</feature>
<dbReference type="PANTHER" id="PTHR35889">
    <property type="entry name" value="CYCLOINULO-OLIGOSACCHARIDE FRUCTANOTRANSFERASE-RELATED"/>
    <property type="match status" value="1"/>
</dbReference>
<evidence type="ECO:0000259" key="1">
    <source>
        <dbReference type="Pfam" id="PF07583"/>
    </source>
</evidence>
<dbReference type="STRING" id="1576369.SAMN05421753_110173"/>
<gene>
    <name evidence="3" type="ORF">SAMN05421753_110173</name>
</gene>
<evidence type="ECO:0000313" key="4">
    <source>
        <dbReference type="Proteomes" id="UP000199518"/>
    </source>
</evidence>
<organism evidence="3 4">
    <name type="scientific">Planctomicrobium piriforme</name>
    <dbReference type="NCBI Taxonomy" id="1576369"/>
    <lineage>
        <taxon>Bacteria</taxon>
        <taxon>Pseudomonadati</taxon>
        <taxon>Planctomycetota</taxon>
        <taxon>Planctomycetia</taxon>
        <taxon>Planctomycetales</taxon>
        <taxon>Planctomycetaceae</taxon>
        <taxon>Planctomicrobium</taxon>
    </lineage>
</organism>
<proteinExistence type="predicted"/>
<dbReference type="EMBL" id="FOQD01000010">
    <property type="protein sequence ID" value="SFI59483.1"/>
    <property type="molecule type" value="Genomic_DNA"/>
</dbReference>
<protein>
    <recommendedName>
        <fullName evidence="5">DUF1553 domain-containing protein</fullName>
    </recommendedName>
</protein>
<dbReference type="InterPro" id="IPR022655">
    <property type="entry name" value="DUF1553"/>
</dbReference>
<evidence type="ECO:0000259" key="2">
    <source>
        <dbReference type="Pfam" id="PF07587"/>
    </source>
</evidence>
<reference evidence="4" key="1">
    <citation type="submission" date="2016-10" db="EMBL/GenBank/DDBJ databases">
        <authorList>
            <person name="Varghese N."/>
            <person name="Submissions S."/>
        </authorList>
    </citation>
    <scope>NUCLEOTIDE SEQUENCE [LARGE SCALE GENOMIC DNA]</scope>
    <source>
        <strain evidence="4">DSM 26348</strain>
    </source>
</reference>
<dbReference type="Proteomes" id="UP000199518">
    <property type="component" value="Unassembled WGS sequence"/>
</dbReference>
<evidence type="ECO:0008006" key="5">
    <source>
        <dbReference type="Google" id="ProtNLM"/>
    </source>
</evidence>
<feature type="domain" description="DUF1553" evidence="2">
    <location>
        <begin position="291"/>
        <end position="509"/>
    </location>
</feature>
<dbReference type="OrthoDB" id="289126at2"/>
<name>A0A1I3JGT0_9PLAN</name>
<dbReference type="AlphaFoldDB" id="A0A1I3JGT0"/>
<evidence type="ECO:0000313" key="3">
    <source>
        <dbReference type="EMBL" id="SFI59483.1"/>
    </source>
</evidence>